<proteinExistence type="predicted"/>
<evidence type="ECO:0000313" key="2">
    <source>
        <dbReference type="EMBL" id="EUA07109.1"/>
    </source>
</evidence>
<dbReference type="EC" id="1.1.3.6" evidence="2"/>
<sequence length="64" mass="6491">MDALDAVAAQLGRPQELAQVPGGLGELVVGEPATGFEDPDAIPLLGQPKRGDAAPKPEPMISTS</sequence>
<name>X7YJ04_MYCXE</name>
<dbReference type="EMBL" id="JAOB01000093">
    <property type="protein sequence ID" value="EUA07109.1"/>
    <property type="molecule type" value="Genomic_DNA"/>
</dbReference>
<evidence type="ECO:0000256" key="1">
    <source>
        <dbReference type="SAM" id="MobiDB-lite"/>
    </source>
</evidence>
<dbReference type="GO" id="GO:0016995">
    <property type="term" value="F:cholesterol oxidase activity"/>
    <property type="evidence" value="ECO:0007669"/>
    <property type="project" value="UniProtKB-EC"/>
</dbReference>
<protein>
    <submittedName>
        <fullName evidence="2">Cholesterol oxidase</fullName>
        <ecNumber evidence="2">1.1.3.6</ecNumber>
    </submittedName>
</protein>
<accession>X7YJ04</accession>
<dbReference type="AlphaFoldDB" id="X7YJ04"/>
<gene>
    <name evidence="2" type="ORF">I553_0533</name>
</gene>
<feature type="region of interest" description="Disordered" evidence="1">
    <location>
        <begin position="40"/>
        <end position="64"/>
    </location>
</feature>
<comment type="caution">
    <text evidence="2">The sequence shown here is derived from an EMBL/GenBank/DDBJ whole genome shotgun (WGS) entry which is preliminary data.</text>
</comment>
<reference evidence="2" key="1">
    <citation type="submission" date="2014-01" db="EMBL/GenBank/DDBJ databases">
        <authorList>
            <person name="Brown-Elliot B."/>
            <person name="Wallace R."/>
            <person name="Lenaerts A."/>
            <person name="Ordway D."/>
            <person name="DeGroote M.A."/>
            <person name="Parker T."/>
            <person name="Sizemore C."/>
            <person name="Tallon L.J."/>
            <person name="Sadzewicz L.K."/>
            <person name="Sengamalay N."/>
            <person name="Fraser C.M."/>
            <person name="Hine E."/>
            <person name="Shefchek K.A."/>
            <person name="Das S.P."/>
            <person name="Tettelin H."/>
        </authorList>
    </citation>
    <scope>NUCLEOTIDE SEQUENCE [LARGE SCALE GENOMIC DNA]</scope>
    <source>
        <strain evidence="2">4042</strain>
    </source>
</reference>
<dbReference type="PATRIC" id="fig|1299334.3.peg.10118"/>
<keyword evidence="2" id="KW-0560">Oxidoreductase</keyword>
<organism evidence="2">
    <name type="scientific">Mycobacterium xenopi 4042</name>
    <dbReference type="NCBI Taxonomy" id="1299334"/>
    <lineage>
        <taxon>Bacteria</taxon>
        <taxon>Bacillati</taxon>
        <taxon>Actinomycetota</taxon>
        <taxon>Actinomycetes</taxon>
        <taxon>Mycobacteriales</taxon>
        <taxon>Mycobacteriaceae</taxon>
        <taxon>Mycobacterium</taxon>
    </lineage>
</organism>